<feature type="domain" description="IFT52 central" evidence="3">
    <location>
        <begin position="321"/>
        <end position="401"/>
    </location>
</feature>
<feature type="domain" description="IFT52 GIFT" evidence="4">
    <location>
        <begin position="57"/>
        <end position="304"/>
    </location>
</feature>
<dbReference type="Proteomes" id="UP000320475">
    <property type="component" value="Unassembled WGS sequence"/>
</dbReference>
<feature type="compositionally biased region" description="Low complexity" evidence="1">
    <location>
        <begin position="9"/>
        <end position="35"/>
    </location>
</feature>
<dbReference type="Pfam" id="PF21178">
    <property type="entry name" value="Itf52_C"/>
    <property type="match status" value="1"/>
</dbReference>
<dbReference type="GO" id="GO:0005929">
    <property type="term" value="C:cilium"/>
    <property type="evidence" value="ECO:0007669"/>
    <property type="project" value="TreeGrafter"/>
</dbReference>
<dbReference type="OrthoDB" id="10259368at2759"/>
<accession>A0A507DIJ2</accession>
<dbReference type="InterPro" id="IPR039975">
    <property type="entry name" value="IFT52"/>
</dbReference>
<dbReference type="GO" id="GO:0005814">
    <property type="term" value="C:centriole"/>
    <property type="evidence" value="ECO:0007669"/>
    <property type="project" value="TreeGrafter"/>
</dbReference>
<evidence type="ECO:0000313" key="6">
    <source>
        <dbReference type="Proteomes" id="UP000320475"/>
    </source>
</evidence>
<feature type="domain" description="Intraflagellar transport protein 52 C-terminal" evidence="2">
    <location>
        <begin position="412"/>
        <end position="461"/>
    </location>
</feature>
<dbReference type="CDD" id="cd23683">
    <property type="entry name" value="IFT52_CTD"/>
    <property type="match status" value="1"/>
</dbReference>
<dbReference type="Gene3D" id="6.10.250.2800">
    <property type="match status" value="1"/>
</dbReference>
<evidence type="ECO:0000259" key="2">
    <source>
        <dbReference type="Pfam" id="PF21178"/>
    </source>
</evidence>
<dbReference type="PANTHER" id="PTHR12969:SF7">
    <property type="entry name" value="INTRAFLAGELLAR TRANSPORT PROTEIN 52 HOMOLOG"/>
    <property type="match status" value="1"/>
</dbReference>
<dbReference type="AlphaFoldDB" id="A0A507DIJ2"/>
<evidence type="ECO:0000313" key="5">
    <source>
        <dbReference type="EMBL" id="TPX51366.1"/>
    </source>
</evidence>
<comment type="caution">
    <text evidence="5">The sequence shown here is derived from an EMBL/GenBank/DDBJ whole genome shotgun (WGS) entry which is preliminary data.</text>
</comment>
<dbReference type="InterPro" id="IPR048643">
    <property type="entry name" value="Itf52_C"/>
</dbReference>
<dbReference type="Pfam" id="PF23355">
    <property type="entry name" value="IFT52_GIFT"/>
    <property type="match status" value="1"/>
</dbReference>
<gene>
    <name evidence="5" type="ORF">SeLEV6574_g00355</name>
</gene>
<dbReference type="EMBL" id="QEAM01000005">
    <property type="protein sequence ID" value="TPX51366.1"/>
    <property type="molecule type" value="Genomic_DNA"/>
</dbReference>
<proteinExistence type="predicted"/>
<dbReference type="GO" id="GO:0030992">
    <property type="term" value="C:intraciliary transport particle B"/>
    <property type="evidence" value="ECO:0007669"/>
    <property type="project" value="TreeGrafter"/>
</dbReference>
<organism evidence="5 6">
    <name type="scientific">Synchytrium endobioticum</name>
    <dbReference type="NCBI Taxonomy" id="286115"/>
    <lineage>
        <taxon>Eukaryota</taxon>
        <taxon>Fungi</taxon>
        <taxon>Fungi incertae sedis</taxon>
        <taxon>Chytridiomycota</taxon>
        <taxon>Chytridiomycota incertae sedis</taxon>
        <taxon>Chytridiomycetes</taxon>
        <taxon>Synchytriales</taxon>
        <taxon>Synchytriaceae</taxon>
        <taxon>Synchytrium</taxon>
    </lineage>
</organism>
<dbReference type="Pfam" id="PF23352">
    <property type="entry name" value="IFT52_central"/>
    <property type="match status" value="1"/>
</dbReference>
<dbReference type="PANTHER" id="PTHR12969">
    <property type="entry name" value="NGD5/OSM-6/IFT52"/>
    <property type="match status" value="1"/>
</dbReference>
<evidence type="ECO:0000259" key="4">
    <source>
        <dbReference type="Pfam" id="PF23355"/>
    </source>
</evidence>
<evidence type="ECO:0000259" key="3">
    <source>
        <dbReference type="Pfam" id="PF23352"/>
    </source>
</evidence>
<dbReference type="InterPro" id="IPR055460">
    <property type="entry name" value="IFT52_central"/>
</dbReference>
<reference evidence="5 6" key="1">
    <citation type="journal article" date="2019" name="Sci. Rep.">
        <title>Comparative genomics of chytrid fungi reveal insights into the obligate biotrophic and pathogenic lifestyle of Synchytrium endobioticum.</title>
        <authorList>
            <person name="van de Vossenberg B.T.L.H."/>
            <person name="Warris S."/>
            <person name="Nguyen H.D.T."/>
            <person name="van Gent-Pelzer M.P.E."/>
            <person name="Joly D.L."/>
            <person name="van de Geest H.C."/>
            <person name="Bonants P.J.M."/>
            <person name="Smith D.S."/>
            <person name="Levesque C.A."/>
            <person name="van der Lee T.A.J."/>
        </authorList>
    </citation>
    <scope>NUCLEOTIDE SEQUENCE [LARGE SCALE GENOMIC DNA]</scope>
    <source>
        <strain evidence="5 6">LEV6574</strain>
    </source>
</reference>
<protein>
    <submittedName>
        <fullName evidence="5">Uncharacterized protein</fullName>
    </submittedName>
</protein>
<dbReference type="GO" id="GO:0042073">
    <property type="term" value="P:intraciliary transport"/>
    <property type="evidence" value="ECO:0007669"/>
    <property type="project" value="TreeGrafter"/>
</dbReference>
<evidence type="ECO:0000256" key="1">
    <source>
        <dbReference type="SAM" id="MobiDB-lite"/>
    </source>
</evidence>
<name>A0A507DIJ2_9FUNG</name>
<dbReference type="GO" id="GO:0060271">
    <property type="term" value="P:cilium assembly"/>
    <property type="evidence" value="ECO:0007669"/>
    <property type="project" value="TreeGrafter"/>
</dbReference>
<dbReference type="InterPro" id="IPR055458">
    <property type="entry name" value="IFT52_GIFT"/>
</dbReference>
<sequence>MLAVRNQAPSPSRSNGSNPRGSIASTTSASTSHHSLGPRISPLGTDTDTDAVQGASTVLFGSSKGEICTPTSGFKGLQRRLRASFRVAMLKDAITESKLAGVALLVFGAPRDKFSSAEFAALKTYLDTGGSVLYLAAEGGESQLGTNFNYLLEEYGVVVNSDTVIRSVYYKYHHPKEVLIANGVLNRELNRAAGKRVGSAALDRDDAVCHDKENPSSLTFVYPFGATLTVQTPSVPILSSSPVSYPVNRPIGSAYVGAQGKLVVVGSAHLFSDEYIDKEENAKLFDVLLRFLTTDRIQLNPIDASEPEISDYHYTPDIGVLAASLRVCLHESDDVPKDFTALFDHGLFKFDLELVPAALGTYAALGLVHEPLRLIPPEFDAPLPPLHLALHPPDLRALPHPALELFDVDEVFASPRARLARLANKCDDGDLEYFVREAGHIVGASQRVLKRRGVDNDAKSIEAKDVLEEVVRCLVHWKGAGDG</sequence>
<feature type="region of interest" description="Disordered" evidence="1">
    <location>
        <begin position="1"/>
        <end position="48"/>
    </location>
</feature>